<reference evidence="2" key="1">
    <citation type="submission" date="2019-10" db="EMBL/GenBank/DDBJ databases">
        <title>The sequence and de novo assembly of the wild yak genome.</title>
        <authorList>
            <person name="Liu Y."/>
        </authorList>
    </citation>
    <scope>NUCLEOTIDE SEQUENCE [LARGE SCALE GENOMIC DNA]</scope>
    <source>
        <strain evidence="2">WY2019</strain>
    </source>
</reference>
<accession>A0A6B0S7Q6</accession>
<protein>
    <submittedName>
        <fullName evidence="2">Uncharacterized protein</fullName>
    </submittedName>
</protein>
<feature type="region of interest" description="Disordered" evidence="1">
    <location>
        <begin position="1"/>
        <end position="26"/>
    </location>
</feature>
<keyword evidence="3" id="KW-1185">Reference proteome</keyword>
<name>A0A6B0S7Q6_9CETA</name>
<dbReference type="EMBL" id="VBQZ03000151">
    <property type="protein sequence ID" value="MXQ96026.1"/>
    <property type="molecule type" value="Genomic_DNA"/>
</dbReference>
<dbReference type="Proteomes" id="UP000322234">
    <property type="component" value="Unassembled WGS sequence"/>
</dbReference>
<organism evidence="2 3">
    <name type="scientific">Bos mutus</name>
    <name type="common">wild yak</name>
    <dbReference type="NCBI Taxonomy" id="72004"/>
    <lineage>
        <taxon>Eukaryota</taxon>
        <taxon>Metazoa</taxon>
        <taxon>Chordata</taxon>
        <taxon>Craniata</taxon>
        <taxon>Vertebrata</taxon>
        <taxon>Euteleostomi</taxon>
        <taxon>Mammalia</taxon>
        <taxon>Eutheria</taxon>
        <taxon>Laurasiatheria</taxon>
        <taxon>Artiodactyla</taxon>
        <taxon>Ruminantia</taxon>
        <taxon>Pecora</taxon>
        <taxon>Bovidae</taxon>
        <taxon>Bovinae</taxon>
        <taxon>Bos</taxon>
    </lineage>
</organism>
<dbReference type="AlphaFoldDB" id="A0A6B0S7Q6"/>
<evidence type="ECO:0000313" key="3">
    <source>
        <dbReference type="Proteomes" id="UP000322234"/>
    </source>
</evidence>
<evidence type="ECO:0000256" key="1">
    <source>
        <dbReference type="SAM" id="MobiDB-lite"/>
    </source>
</evidence>
<gene>
    <name evidence="2" type="ORF">E5288_WYG022251</name>
</gene>
<comment type="caution">
    <text evidence="2">The sequence shown here is derived from an EMBL/GenBank/DDBJ whole genome shotgun (WGS) entry which is preliminary data.</text>
</comment>
<proteinExistence type="predicted"/>
<sequence>MGAGRQKGGRRGGEKKQERQQPPPRLSALLSLRHRSGARQVYAPQWHPALAVSLGDLKFRPGWLEGEDTCGLEQPSIPEPPSGDTVFPHYYSELIHMVKGKNDRCVAPYSTCWLSILTLCSPLALAGCPQAPWLRVPYSSTRTVFQDYGLNLGRNHGSSKGPQEKTDSTAFTEKHIGMLDTGWMAYA</sequence>
<evidence type="ECO:0000313" key="2">
    <source>
        <dbReference type="EMBL" id="MXQ96026.1"/>
    </source>
</evidence>